<comment type="caution">
    <text evidence="1">The sequence shown here is derived from an EMBL/GenBank/DDBJ whole genome shotgun (WGS) entry which is preliminary data.</text>
</comment>
<sequence length="184" mass="20763">MAPLFPEHTAFHHRQKCCALHIERPHDFRRLAWYSTLLQYPSVNSHYRHLPYGRSDWHRIGTWFHLDSSPFLTVCPAPGHATASIYIWLRRPSIQSRDISPYLPFVSKLVLFASVVNHDDQDVTIQAKVVTSIVAISIGNFFTGVSLVCLGHGKLATTLSCLPLHVIGGYMAYTGNVSLRPKLD</sequence>
<evidence type="ECO:0000313" key="2">
    <source>
        <dbReference type="Proteomes" id="UP001163321"/>
    </source>
</evidence>
<name>A0ACC0W660_9STRA</name>
<gene>
    <name evidence="1" type="ORF">PsorP6_007681</name>
</gene>
<dbReference type="Proteomes" id="UP001163321">
    <property type="component" value="Chromosome 3"/>
</dbReference>
<accession>A0ACC0W660</accession>
<dbReference type="EMBL" id="CM047582">
    <property type="protein sequence ID" value="KAI9914320.1"/>
    <property type="molecule type" value="Genomic_DNA"/>
</dbReference>
<evidence type="ECO:0000313" key="1">
    <source>
        <dbReference type="EMBL" id="KAI9914320.1"/>
    </source>
</evidence>
<organism evidence="1 2">
    <name type="scientific">Peronosclerospora sorghi</name>
    <dbReference type="NCBI Taxonomy" id="230839"/>
    <lineage>
        <taxon>Eukaryota</taxon>
        <taxon>Sar</taxon>
        <taxon>Stramenopiles</taxon>
        <taxon>Oomycota</taxon>
        <taxon>Peronosporomycetes</taxon>
        <taxon>Peronosporales</taxon>
        <taxon>Peronosporaceae</taxon>
        <taxon>Peronosclerospora</taxon>
    </lineage>
</organism>
<proteinExistence type="predicted"/>
<protein>
    <submittedName>
        <fullName evidence="1">Uncharacterized protein</fullName>
    </submittedName>
</protein>
<keyword evidence="2" id="KW-1185">Reference proteome</keyword>
<reference evidence="1 2" key="1">
    <citation type="journal article" date="2022" name="bioRxiv">
        <title>The genome of the oomycete Peronosclerospora sorghi, a cosmopolitan pathogen of maize and sorghum, is inflated with dispersed pseudogenes.</title>
        <authorList>
            <person name="Fletcher K."/>
            <person name="Martin F."/>
            <person name="Isakeit T."/>
            <person name="Cavanaugh K."/>
            <person name="Magill C."/>
            <person name="Michelmore R."/>
        </authorList>
    </citation>
    <scope>NUCLEOTIDE SEQUENCE [LARGE SCALE GENOMIC DNA]</scope>
    <source>
        <strain evidence="1">P6</strain>
    </source>
</reference>